<evidence type="ECO:0000313" key="1">
    <source>
        <dbReference type="EMBL" id="GIY82131.1"/>
    </source>
</evidence>
<gene>
    <name evidence="1" type="ORF">CEXT_441971</name>
</gene>
<proteinExistence type="predicted"/>
<keyword evidence="2" id="KW-1185">Reference proteome</keyword>
<organism evidence="1 2">
    <name type="scientific">Caerostris extrusa</name>
    <name type="common">Bark spider</name>
    <name type="synonym">Caerostris bankana</name>
    <dbReference type="NCBI Taxonomy" id="172846"/>
    <lineage>
        <taxon>Eukaryota</taxon>
        <taxon>Metazoa</taxon>
        <taxon>Ecdysozoa</taxon>
        <taxon>Arthropoda</taxon>
        <taxon>Chelicerata</taxon>
        <taxon>Arachnida</taxon>
        <taxon>Araneae</taxon>
        <taxon>Araneomorphae</taxon>
        <taxon>Entelegynae</taxon>
        <taxon>Araneoidea</taxon>
        <taxon>Araneidae</taxon>
        <taxon>Caerostris</taxon>
    </lineage>
</organism>
<protein>
    <submittedName>
        <fullName evidence="1">Uncharacterized protein</fullName>
    </submittedName>
</protein>
<accession>A0AAV4WGY8</accession>
<dbReference type="EMBL" id="BPLR01016210">
    <property type="protein sequence ID" value="GIY82131.1"/>
    <property type="molecule type" value="Genomic_DNA"/>
</dbReference>
<sequence>MEFLLYDPHFEFDLFQSSEIEVDHFTQLGGLHTSFLKRDEMEKKFALLARIARSMKGCCVRHAYSPGDIDRNTVTNICKAILPPVKFLVKQLFHLKVSNGYFPYITTARKFANEEQCRMIDNLDNAMRQRYLLRMIDIVQMTFLDLVVEEHTSPIKNVNSFF</sequence>
<dbReference type="Proteomes" id="UP001054945">
    <property type="component" value="Unassembled WGS sequence"/>
</dbReference>
<name>A0AAV4WGY8_CAEEX</name>
<dbReference type="AlphaFoldDB" id="A0AAV4WGY8"/>
<comment type="caution">
    <text evidence="1">The sequence shown here is derived from an EMBL/GenBank/DDBJ whole genome shotgun (WGS) entry which is preliminary data.</text>
</comment>
<evidence type="ECO:0000313" key="2">
    <source>
        <dbReference type="Proteomes" id="UP001054945"/>
    </source>
</evidence>
<reference evidence="1 2" key="1">
    <citation type="submission" date="2021-06" db="EMBL/GenBank/DDBJ databases">
        <title>Caerostris extrusa draft genome.</title>
        <authorList>
            <person name="Kono N."/>
            <person name="Arakawa K."/>
        </authorList>
    </citation>
    <scope>NUCLEOTIDE SEQUENCE [LARGE SCALE GENOMIC DNA]</scope>
</reference>